<evidence type="ECO:0000313" key="4">
    <source>
        <dbReference type="Proteomes" id="UP000255192"/>
    </source>
</evidence>
<protein>
    <submittedName>
        <fullName evidence="1">Uncharacterized protein</fullName>
    </submittedName>
</protein>
<dbReference type="AlphaFoldDB" id="A0A2X3ITP3"/>
<evidence type="ECO:0000313" key="3">
    <source>
        <dbReference type="Proteomes" id="UP000251721"/>
    </source>
</evidence>
<evidence type="ECO:0000313" key="2">
    <source>
        <dbReference type="EMBL" id="STV36818.1"/>
    </source>
</evidence>
<sequence length="93" mass="9580">MGQGIGLSKGVEYAFNESAIAFSVGPGSKIEGSRLFQIGSVSEYPGAALQQRGGVVRIPDGPCVDIALLKGGARIGGGKVNRLNIAKFQTCEL</sequence>
<dbReference type="Proteomes" id="UP000255192">
    <property type="component" value="Unassembled WGS sequence"/>
</dbReference>
<gene>
    <name evidence="1" type="ORF">NCTC13465_06825</name>
    <name evidence="2" type="ORF">NCTC204_06383</name>
</gene>
<proteinExistence type="predicted"/>
<organism evidence="1 3">
    <name type="scientific">Klebsiella pneumoniae</name>
    <dbReference type="NCBI Taxonomy" id="573"/>
    <lineage>
        <taxon>Bacteria</taxon>
        <taxon>Pseudomonadati</taxon>
        <taxon>Pseudomonadota</taxon>
        <taxon>Gammaproteobacteria</taxon>
        <taxon>Enterobacterales</taxon>
        <taxon>Enterobacteriaceae</taxon>
        <taxon>Klebsiella/Raoultella group</taxon>
        <taxon>Klebsiella</taxon>
        <taxon>Klebsiella pneumoniae complex</taxon>
    </lineage>
</organism>
<dbReference type="EMBL" id="UAWQ01000022">
    <property type="protein sequence ID" value="SQC64269.1"/>
    <property type="molecule type" value="Genomic_DNA"/>
</dbReference>
<dbReference type="EMBL" id="UGMD01000002">
    <property type="protein sequence ID" value="STV36818.1"/>
    <property type="molecule type" value="Genomic_DNA"/>
</dbReference>
<name>A0A2X3ITP3_KLEPN</name>
<accession>A0A2X3ITP3</accession>
<evidence type="ECO:0000313" key="1">
    <source>
        <dbReference type="EMBL" id="SQC64269.1"/>
    </source>
</evidence>
<reference evidence="3 4" key="1">
    <citation type="submission" date="2018-06" db="EMBL/GenBank/DDBJ databases">
        <authorList>
            <consortium name="Pathogen Informatics"/>
            <person name="Doyle S."/>
        </authorList>
    </citation>
    <scope>NUCLEOTIDE SEQUENCE [LARGE SCALE GENOMIC DNA]</scope>
    <source>
        <strain evidence="1 3">NCTC13465</strain>
        <strain evidence="2 4">NCTC204</strain>
    </source>
</reference>
<dbReference type="Proteomes" id="UP000251721">
    <property type="component" value="Unassembled WGS sequence"/>
</dbReference>